<organism evidence="3 4">
    <name type="scientific">Symbiodinium microadriaticum</name>
    <name type="common">Dinoflagellate</name>
    <name type="synonym">Zooxanthella microadriatica</name>
    <dbReference type="NCBI Taxonomy" id="2951"/>
    <lineage>
        <taxon>Eukaryota</taxon>
        <taxon>Sar</taxon>
        <taxon>Alveolata</taxon>
        <taxon>Dinophyceae</taxon>
        <taxon>Suessiales</taxon>
        <taxon>Symbiodiniaceae</taxon>
        <taxon>Symbiodinium</taxon>
    </lineage>
</organism>
<comment type="caution">
    <text evidence="3">The sequence shown here is derived from an EMBL/GenBank/DDBJ whole genome shotgun (WGS) entry which is preliminary data.</text>
</comment>
<dbReference type="OrthoDB" id="1924787at2759"/>
<dbReference type="AlphaFoldDB" id="A0A1Q9DZJ8"/>
<dbReference type="GO" id="GO:0016757">
    <property type="term" value="F:glycosyltransferase activity"/>
    <property type="evidence" value="ECO:0007669"/>
    <property type="project" value="InterPro"/>
</dbReference>
<name>A0A1Q9DZJ8_SYMMI</name>
<dbReference type="InterPro" id="IPR004263">
    <property type="entry name" value="Exostosin"/>
</dbReference>
<protein>
    <submittedName>
        <fullName evidence="3">Exostosin-1</fullName>
    </submittedName>
</protein>
<dbReference type="EMBL" id="LSRX01000323">
    <property type="protein sequence ID" value="OLQ00559.1"/>
    <property type="molecule type" value="Genomic_DNA"/>
</dbReference>
<feature type="domain" description="Exostosin GT47" evidence="2">
    <location>
        <begin position="187"/>
        <end position="329"/>
    </location>
</feature>
<proteinExistence type="inferred from homology"/>
<keyword evidence="4" id="KW-1185">Reference proteome</keyword>
<sequence>MHETPSGPRVLNSRLEFLLLAILLVKTPRDMQLLFCAAHVVLAWRCERTFHVLSPESAEAHSPELAGCRLLEYAEALRRGLASSPCASDLREASVIVIPGYTFHNCHWPHYGGNCESEGTISRPGRECYDEQTMRAYRRLIDAPEFARKSVAIIDGSGRVQSAWLPDLSFYNHPRVLILRLGAPVWFHRPGIDVSLPPGPLSRCAGQAAMHAMRESLDEKRYFATFKGKLRHNQVRATLAHLHHNDLDVIIVDRLDDSYDYDQLLYSSIFSLILEGDMLQTFHFAEAVCSGGIPVLISSKWVPPLQELLPFESYGLRFRDDEIPSLMVKLRALDALSRLELRQRAMDACISRFRTLEVQAESVAQQLSLTSFRPTAPSKQSASAADSLGVGRCLAAASSPTLFYIMSVTETEAFAPKLQGCLLSNLAGSLHHAFLSLRKRSSNCMAMQLEHAHIVLVPGYSVLPDVTRPLSFPGRSCATSQIYEGYRQLRLHAHLDGKLLVLSDMGDKGLPQDTSFSRLLLGARRSTFQYGIDVSMPAEPTPRCSGEAASMSFMEPLEHKRFLVSFKGRWERPWEKQVAALHDNNNVVIVDDANAEYDAEFLLWNSVFILVFATANYRNSRFNEAVCSGGIPVAMADASWVPPFDGFIRFSSYGVLIEDSNPSNLLPRLRDVLLNTAEVHVLRENARKVCTRFLQTREVQAAAALEALETPNRAEDDSLSVVLTQTLLDQEQNHLYALFETGALFRAVASRARTLQHLWMTVAPGPFEYVAASGEAVFAVSGQQVYKHLGPLRSVSPDSDWTAVSRGRVQALAIHDGVMLAAGLDGNIYQQDVNAMSIYTDWELLLEGRNFSRISVHAGVLYATSQLHAASSVYSLDLSSPSHGWVKASIRRIPGDVGHLL</sequence>
<dbReference type="Proteomes" id="UP000186817">
    <property type="component" value="Unassembled WGS sequence"/>
</dbReference>
<comment type="similarity">
    <text evidence="1">Belongs to the glycosyltransferase 47 family.</text>
</comment>
<evidence type="ECO:0000313" key="3">
    <source>
        <dbReference type="EMBL" id="OLQ00559.1"/>
    </source>
</evidence>
<accession>A0A1Q9DZJ8</accession>
<evidence type="ECO:0000256" key="1">
    <source>
        <dbReference type="ARBA" id="ARBA00010271"/>
    </source>
</evidence>
<evidence type="ECO:0000259" key="2">
    <source>
        <dbReference type="Pfam" id="PF03016"/>
    </source>
</evidence>
<dbReference type="PANTHER" id="PTHR11062">
    <property type="entry name" value="EXOSTOSIN HEPARAN SULFATE GLYCOSYLTRANSFERASE -RELATED"/>
    <property type="match status" value="1"/>
</dbReference>
<reference evidence="3 4" key="1">
    <citation type="submission" date="2016-02" db="EMBL/GenBank/DDBJ databases">
        <title>Genome analysis of coral dinoflagellate symbionts highlights evolutionary adaptations to a symbiotic lifestyle.</title>
        <authorList>
            <person name="Aranda M."/>
            <person name="Li Y."/>
            <person name="Liew Y.J."/>
            <person name="Baumgarten S."/>
            <person name="Simakov O."/>
            <person name="Wilson M."/>
            <person name="Piel J."/>
            <person name="Ashoor H."/>
            <person name="Bougouffa S."/>
            <person name="Bajic V.B."/>
            <person name="Ryu T."/>
            <person name="Ravasi T."/>
            <person name="Bayer T."/>
            <person name="Micklem G."/>
            <person name="Kim H."/>
            <person name="Bhak J."/>
            <person name="Lajeunesse T.C."/>
            <person name="Voolstra C.R."/>
        </authorList>
    </citation>
    <scope>NUCLEOTIDE SEQUENCE [LARGE SCALE GENOMIC DNA]</scope>
    <source>
        <strain evidence="3 4">CCMP2467</strain>
    </source>
</reference>
<dbReference type="Pfam" id="PF03016">
    <property type="entry name" value="Exostosin_GT47"/>
    <property type="match status" value="1"/>
</dbReference>
<evidence type="ECO:0000313" key="4">
    <source>
        <dbReference type="Proteomes" id="UP000186817"/>
    </source>
</evidence>
<gene>
    <name evidence="3" type="primary">ttv</name>
    <name evidence="3" type="ORF">AK812_SmicGene16777</name>
</gene>
<dbReference type="InterPro" id="IPR040911">
    <property type="entry name" value="Exostosin_GT47"/>
</dbReference>